<keyword evidence="4" id="KW-1185">Reference proteome</keyword>
<dbReference type="STRING" id="97359.A0A550CET5"/>
<feature type="domain" description="DUF6699" evidence="2">
    <location>
        <begin position="125"/>
        <end position="255"/>
    </location>
</feature>
<dbReference type="Pfam" id="PF20415">
    <property type="entry name" value="DUF6699"/>
    <property type="match status" value="1"/>
</dbReference>
<evidence type="ECO:0000313" key="4">
    <source>
        <dbReference type="Proteomes" id="UP000320762"/>
    </source>
</evidence>
<sequence length="271" mass="29835">MQPHRHVQFVLDHNTYQSPPSSFSSSSGSPPRSLTSSSSSTTSSSLTTSSSSSSSSISSDATSSTISSDKNYLNNRSPQPNVFHLTTPSPIIIQLAGPEPLLPTSPVNILSVVHPLLSTLSGPTLFYDLRLPPSLASSFPLGALPRAFREPATTPASAAISIVSPHFPWVIPVHPANGAYVVVHDVLRAIYDGLQQCASRTEYRAWLPTSRLRRRATRAYEARCQEKLDIQTAIPERQQGLKRVDFLPAFRLWGIEPVMEEPFNLWWLRVY</sequence>
<organism evidence="3 4">
    <name type="scientific">Schizophyllum amplum</name>
    <dbReference type="NCBI Taxonomy" id="97359"/>
    <lineage>
        <taxon>Eukaryota</taxon>
        <taxon>Fungi</taxon>
        <taxon>Dikarya</taxon>
        <taxon>Basidiomycota</taxon>
        <taxon>Agaricomycotina</taxon>
        <taxon>Agaricomycetes</taxon>
        <taxon>Agaricomycetidae</taxon>
        <taxon>Agaricales</taxon>
        <taxon>Schizophyllaceae</taxon>
        <taxon>Schizophyllum</taxon>
    </lineage>
</organism>
<reference evidence="3 4" key="1">
    <citation type="journal article" date="2019" name="New Phytol.">
        <title>Comparative genomics reveals unique wood-decay strategies and fruiting body development in the Schizophyllaceae.</title>
        <authorList>
            <person name="Almasi E."/>
            <person name="Sahu N."/>
            <person name="Krizsan K."/>
            <person name="Balint B."/>
            <person name="Kovacs G.M."/>
            <person name="Kiss B."/>
            <person name="Cseklye J."/>
            <person name="Drula E."/>
            <person name="Henrissat B."/>
            <person name="Nagy I."/>
            <person name="Chovatia M."/>
            <person name="Adam C."/>
            <person name="LaButti K."/>
            <person name="Lipzen A."/>
            <person name="Riley R."/>
            <person name="Grigoriev I.V."/>
            <person name="Nagy L.G."/>
        </authorList>
    </citation>
    <scope>NUCLEOTIDE SEQUENCE [LARGE SCALE GENOMIC DNA]</scope>
    <source>
        <strain evidence="3 4">NL-1724</strain>
    </source>
</reference>
<dbReference type="OrthoDB" id="2783256at2759"/>
<feature type="compositionally biased region" description="Low complexity" evidence="1">
    <location>
        <begin position="18"/>
        <end position="68"/>
    </location>
</feature>
<proteinExistence type="predicted"/>
<protein>
    <recommendedName>
        <fullName evidence="2">DUF6699 domain-containing protein</fullName>
    </recommendedName>
</protein>
<comment type="caution">
    <text evidence="3">The sequence shown here is derived from an EMBL/GenBank/DDBJ whole genome shotgun (WGS) entry which is preliminary data.</text>
</comment>
<evidence type="ECO:0000313" key="3">
    <source>
        <dbReference type="EMBL" id="TRM63310.1"/>
    </source>
</evidence>
<feature type="region of interest" description="Disordered" evidence="1">
    <location>
        <begin position="1"/>
        <end position="73"/>
    </location>
</feature>
<evidence type="ECO:0000256" key="1">
    <source>
        <dbReference type="SAM" id="MobiDB-lite"/>
    </source>
</evidence>
<gene>
    <name evidence="3" type="ORF">BD626DRAFT_402878</name>
</gene>
<dbReference type="EMBL" id="VDMD01000010">
    <property type="protein sequence ID" value="TRM63310.1"/>
    <property type="molecule type" value="Genomic_DNA"/>
</dbReference>
<evidence type="ECO:0000259" key="2">
    <source>
        <dbReference type="Pfam" id="PF20415"/>
    </source>
</evidence>
<dbReference type="InterPro" id="IPR046522">
    <property type="entry name" value="DUF6699"/>
</dbReference>
<accession>A0A550CET5</accession>
<dbReference type="Proteomes" id="UP000320762">
    <property type="component" value="Unassembled WGS sequence"/>
</dbReference>
<dbReference type="AlphaFoldDB" id="A0A550CET5"/>
<name>A0A550CET5_9AGAR</name>